<dbReference type="InterPro" id="IPR007192">
    <property type="entry name" value="APC8"/>
</dbReference>
<dbReference type="SUPFAM" id="SSF48452">
    <property type="entry name" value="TPR-like"/>
    <property type="match status" value="2"/>
</dbReference>
<evidence type="ECO:0000313" key="10">
    <source>
        <dbReference type="EMBL" id="GEM12324.1"/>
    </source>
</evidence>
<feature type="domain" description="Cdc23" evidence="9">
    <location>
        <begin position="175"/>
        <end position="284"/>
    </location>
</feature>
<dbReference type="GO" id="GO:0051301">
    <property type="term" value="P:cell division"/>
    <property type="evidence" value="ECO:0007669"/>
    <property type="project" value="UniProtKB-KW"/>
</dbReference>
<feature type="repeat" description="TPR" evidence="7">
    <location>
        <begin position="532"/>
        <end position="565"/>
    </location>
</feature>
<dbReference type="OrthoDB" id="10262026at2759"/>
<dbReference type="Pfam" id="PF13414">
    <property type="entry name" value="TPR_11"/>
    <property type="match status" value="1"/>
</dbReference>
<feature type="region of interest" description="Disordered" evidence="8">
    <location>
        <begin position="55"/>
        <end position="149"/>
    </location>
</feature>
<feature type="repeat" description="TPR" evidence="7">
    <location>
        <begin position="498"/>
        <end position="531"/>
    </location>
</feature>
<comment type="caution">
    <text evidence="10">The sequence shown here is derived from an EMBL/GenBank/DDBJ whole genome shotgun (WGS) entry which is preliminary data.</text>
</comment>
<protein>
    <submittedName>
        <fullName evidence="10">Cell division control protein 23</fullName>
    </submittedName>
</protein>
<dbReference type="PANTHER" id="PTHR12558">
    <property type="entry name" value="CELL DIVISION CYCLE 16,23,27"/>
    <property type="match status" value="1"/>
</dbReference>
<dbReference type="Pfam" id="PF13181">
    <property type="entry name" value="TPR_8"/>
    <property type="match status" value="1"/>
</dbReference>
<gene>
    <name evidence="10" type="ORF">Rt10032_c20g6341</name>
</gene>
<feature type="repeat" description="TPR" evidence="7">
    <location>
        <begin position="464"/>
        <end position="497"/>
    </location>
</feature>
<name>A0A511KS32_RHOTO</name>
<evidence type="ECO:0000256" key="3">
    <source>
        <dbReference type="ARBA" id="ARBA00022776"/>
    </source>
</evidence>
<keyword evidence="1 10" id="KW-0132">Cell division</keyword>
<proteinExistence type="predicted"/>
<keyword evidence="2" id="KW-0677">Repeat</keyword>
<keyword evidence="5 7" id="KW-0802">TPR repeat</keyword>
<evidence type="ECO:0000256" key="4">
    <source>
        <dbReference type="ARBA" id="ARBA00022786"/>
    </source>
</evidence>
<feature type="compositionally biased region" description="Low complexity" evidence="8">
    <location>
        <begin position="59"/>
        <end position="72"/>
    </location>
</feature>
<keyword evidence="6" id="KW-0131">Cell cycle</keyword>
<evidence type="ECO:0000256" key="7">
    <source>
        <dbReference type="PROSITE-ProRule" id="PRU00339"/>
    </source>
</evidence>
<evidence type="ECO:0000256" key="6">
    <source>
        <dbReference type="ARBA" id="ARBA00023306"/>
    </source>
</evidence>
<sequence length="709" mass="79051">MASLAPRPTLADVRPSTELLRRDLRNAVRSNLDRCLPASSKFAAELLAALPPPIRRRSAPAASTSSSRAGAAPPHPHPTARSPHVHFRTSTPVKTPLSSTSRLDPRELGGPAAVSGSRGGQALPSVERHGGRDSLGSVLSMGEASSPVVERSAIMSEEDRMDASGEDLRTEVDPRVREEWTLRDEDEQDLYALAVAYVQNHELLRAAHVLKECTGPKARWLRGYARFLAGEKRTQEEAGELLGVKDRPRPNPFTQELLDEMATWEEGFVNSDGHLLYLKSLLLLSLPPIPPAFIPPHSQSSTATSAPSSPTSDLRLAALETLVNSVKLEPYNWSAWKKIAECLDGPEELEATLPFLPLTIPLLFFYIHCTFEIHAASDGLHDVIDELEGLFEPESGVVRGLRASVYYHLREFEDATTLFTALHTSDPYRIEDLDVFSNILYVSERRAELAALAQEYVKIDRMRPEVCCLVGNYYSLRREHEKAILYFRRALKLDRNYLSAWTLMGHEYVEIKNTNAAIASYRRAVEVDRKDYRAWYGLGQAYELLGEPYYALNYYNRATALRPYDARMWSALATCHEKLKRIPDAIRAHQRALLASEPGDGSDISLRIGKLYAALGQGEPAAAYHRRALSDGLQAGLTTIELGRVYIWLAKWEMRRSGLQAGTGTGARGTIGDLGKAEEYLHTLEATQEFRDEAMALLKDLEVLLLMRE</sequence>
<dbReference type="SMART" id="SM00028">
    <property type="entry name" value="TPR"/>
    <property type="match status" value="5"/>
</dbReference>
<dbReference type="InterPro" id="IPR011990">
    <property type="entry name" value="TPR-like_helical_dom_sf"/>
</dbReference>
<organism evidence="10 11">
    <name type="scientific">Rhodotorula toruloides</name>
    <name type="common">Yeast</name>
    <name type="synonym">Rhodosporidium toruloides</name>
    <dbReference type="NCBI Taxonomy" id="5286"/>
    <lineage>
        <taxon>Eukaryota</taxon>
        <taxon>Fungi</taxon>
        <taxon>Dikarya</taxon>
        <taxon>Basidiomycota</taxon>
        <taxon>Pucciniomycotina</taxon>
        <taxon>Microbotryomycetes</taxon>
        <taxon>Sporidiobolales</taxon>
        <taxon>Sporidiobolaceae</taxon>
        <taxon>Rhodotorula</taxon>
    </lineage>
</organism>
<reference evidence="10 11" key="1">
    <citation type="submission" date="2019-07" db="EMBL/GenBank/DDBJ databases">
        <title>Rhodotorula toruloides NBRC10032 genome sequencing.</title>
        <authorList>
            <person name="Shida Y."/>
            <person name="Takaku H."/>
            <person name="Ogasawara W."/>
            <person name="Mori K."/>
        </authorList>
    </citation>
    <scope>NUCLEOTIDE SEQUENCE [LARGE SCALE GENOMIC DNA]</scope>
    <source>
        <strain evidence="10 11">NBRC10032</strain>
    </source>
</reference>
<dbReference type="PANTHER" id="PTHR12558:SF10">
    <property type="entry name" value="CELL DIVISION CYCLE PROTEIN 23 HOMOLOG"/>
    <property type="match status" value="1"/>
</dbReference>
<dbReference type="EMBL" id="BJWK01000020">
    <property type="protein sequence ID" value="GEM12324.1"/>
    <property type="molecule type" value="Genomic_DNA"/>
</dbReference>
<evidence type="ECO:0000313" key="11">
    <source>
        <dbReference type="Proteomes" id="UP000321518"/>
    </source>
</evidence>
<keyword evidence="4" id="KW-0833">Ubl conjugation pathway</keyword>
<dbReference type="PROSITE" id="PS50005">
    <property type="entry name" value="TPR"/>
    <property type="match status" value="3"/>
</dbReference>
<feature type="domain" description="Cdc23" evidence="9">
    <location>
        <begin position="317"/>
        <end position="394"/>
    </location>
</feature>
<dbReference type="AlphaFoldDB" id="A0A511KS32"/>
<accession>A0A511KS32</accession>
<evidence type="ECO:0000256" key="1">
    <source>
        <dbReference type="ARBA" id="ARBA00022618"/>
    </source>
</evidence>
<dbReference type="Proteomes" id="UP000321518">
    <property type="component" value="Unassembled WGS sequence"/>
</dbReference>
<dbReference type="Pfam" id="PF04049">
    <property type="entry name" value="ANAPC8"/>
    <property type="match status" value="2"/>
</dbReference>
<dbReference type="InterPro" id="IPR019734">
    <property type="entry name" value="TPR_rpt"/>
</dbReference>
<evidence type="ECO:0000256" key="8">
    <source>
        <dbReference type="SAM" id="MobiDB-lite"/>
    </source>
</evidence>
<evidence type="ECO:0000256" key="5">
    <source>
        <dbReference type="ARBA" id="ARBA00022803"/>
    </source>
</evidence>
<dbReference type="Gene3D" id="1.25.40.10">
    <property type="entry name" value="Tetratricopeptide repeat domain"/>
    <property type="match status" value="3"/>
</dbReference>
<evidence type="ECO:0000259" key="9">
    <source>
        <dbReference type="Pfam" id="PF04049"/>
    </source>
</evidence>
<feature type="compositionally biased region" description="Polar residues" evidence="8">
    <location>
        <begin position="88"/>
        <end position="102"/>
    </location>
</feature>
<dbReference type="GO" id="GO:0031145">
    <property type="term" value="P:anaphase-promoting complex-dependent catabolic process"/>
    <property type="evidence" value="ECO:0007669"/>
    <property type="project" value="TreeGrafter"/>
</dbReference>
<evidence type="ECO:0000256" key="2">
    <source>
        <dbReference type="ARBA" id="ARBA00022737"/>
    </source>
</evidence>
<dbReference type="Pfam" id="PF13432">
    <property type="entry name" value="TPR_16"/>
    <property type="match status" value="1"/>
</dbReference>
<dbReference type="GO" id="GO:0045842">
    <property type="term" value="P:positive regulation of mitotic metaphase/anaphase transition"/>
    <property type="evidence" value="ECO:0007669"/>
    <property type="project" value="TreeGrafter"/>
</dbReference>
<dbReference type="GO" id="GO:0005680">
    <property type="term" value="C:anaphase-promoting complex"/>
    <property type="evidence" value="ECO:0007669"/>
    <property type="project" value="InterPro"/>
</dbReference>
<keyword evidence="3" id="KW-0498">Mitosis</keyword>
<dbReference type="GO" id="GO:0016567">
    <property type="term" value="P:protein ubiquitination"/>
    <property type="evidence" value="ECO:0007669"/>
    <property type="project" value="TreeGrafter"/>
</dbReference>